<sequence length="125" mass="13609">MKRWILLSLLACSSLLPAAPPPAAVHAEIDALLQALSNSDCEFYRNGSWYPGSRAASHLQRKLDYFERKGLISDAASFVDAAATRSSLSGEAYQVRCPGHPAEPSAQWLNRKLEQFRAGAGAARH</sequence>
<dbReference type="Proteomes" id="UP000198575">
    <property type="component" value="Unassembled WGS sequence"/>
</dbReference>
<proteinExistence type="predicted"/>
<evidence type="ECO:0000256" key="1">
    <source>
        <dbReference type="SAM" id="SignalP"/>
    </source>
</evidence>
<accession>A0A1I4X6P3</accession>
<dbReference type="EMBL" id="FOVF01000008">
    <property type="protein sequence ID" value="SFN21554.1"/>
    <property type="molecule type" value="Genomic_DNA"/>
</dbReference>
<dbReference type="AlphaFoldDB" id="A0A1I4X6P3"/>
<feature type="signal peptide" evidence="1">
    <location>
        <begin position="1"/>
        <end position="18"/>
    </location>
</feature>
<evidence type="ECO:0008006" key="4">
    <source>
        <dbReference type="Google" id="ProtNLM"/>
    </source>
</evidence>
<name>A0A1I4X6P3_9GAMM</name>
<keyword evidence="3" id="KW-1185">Reference proteome</keyword>
<dbReference type="OrthoDB" id="344871at2"/>
<dbReference type="Pfam" id="PF17263">
    <property type="entry name" value="DUF5329"/>
    <property type="match status" value="1"/>
</dbReference>
<dbReference type="STRING" id="578942.SAMN05216289_10827"/>
<protein>
    <recommendedName>
        <fullName evidence="4">DUF5329 domain-containing protein</fullName>
    </recommendedName>
</protein>
<keyword evidence="1" id="KW-0732">Signal</keyword>
<dbReference type="RefSeq" id="WP_092406701.1">
    <property type="nucleotide sequence ID" value="NZ_FOVF01000008.1"/>
</dbReference>
<evidence type="ECO:0000313" key="3">
    <source>
        <dbReference type="Proteomes" id="UP000198575"/>
    </source>
</evidence>
<dbReference type="InterPro" id="IPR035242">
    <property type="entry name" value="DUF5329"/>
</dbReference>
<evidence type="ECO:0000313" key="2">
    <source>
        <dbReference type="EMBL" id="SFN21554.1"/>
    </source>
</evidence>
<gene>
    <name evidence="2" type="ORF">SAMN05216289_10827</name>
</gene>
<reference evidence="2 3" key="1">
    <citation type="submission" date="2016-10" db="EMBL/GenBank/DDBJ databases">
        <authorList>
            <person name="de Groot N.N."/>
        </authorList>
    </citation>
    <scope>NUCLEOTIDE SEQUENCE [LARGE SCALE GENOMIC DNA]</scope>
    <source>
        <strain evidence="2 3">CGMCC 1.7659</strain>
    </source>
</reference>
<feature type="chain" id="PRO_5011716608" description="DUF5329 domain-containing protein" evidence="1">
    <location>
        <begin position="19"/>
        <end position="125"/>
    </location>
</feature>
<organism evidence="2 3">
    <name type="scientific">Dokdonella immobilis</name>
    <dbReference type="NCBI Taxonomy" id="578942"/>
    <lineage>
        <taxon>Bacteria</taxon>
        <taxon>Pseudomonadati</taxon>
        <taxon>Pseudomonadota</taxon>
        <taxon>Gammaproteobacteria</taxon>
        <taxon>Lysobacterales</taxon>
        <taxon>Rhodanobacteraceae</taxon>
        <taxon>Dokdonella</taxon>
    </lineage>
</organism>